<comment type="caution">
    <text evidence="3">The sequence shown here is derived from an EMBL/GenBank/DDBJ whole genome shotgun (WGS) entry which is preliminary data.</text>
</comment>
<evidence type="ECO:0000313" key="4">
    <source>
        <dbReference type="Proteomes" id="UP000030355"/>
    </source>
</evidence>
<dbReference type="InterPro" id="IPR011008">
    <property type="entry name" value="Dimeric_a/b-barrel"/>
</dbReference>
<dbReference type="Gene3D" id="3.30.70.1060">
    <property type="entry name" value="Dimeric alpha+beta barrel"/>
    <property type="match status" value="1"/>
</dbReference>
<accession>A0A0A2A3D8</accession>
<name>A0A0A2A3D8_PROMR</name>
<dbReference type="RefSeq" id="WP_032522027.1">
    <property type="nucleotide sequence ID" value="NZ_CP138977.1"/>
</dbReference>
<dbReference type="AlphaFoldDB" id="A0A0A2A3D8"/>
<feature type="domain" description="YCII-related" evidence="2">
    <location>
        <begin position="21"/>
        <end position="84"/>
    </location>
</feature>
<dbReference type="Pfam" id="PF03795">
    <property type="entry name" value="YCII"/>
    <property type="match status" value="1"/>
</dbReference>
<dbReference type="Proteomes" id="UP000030355">
    <property type="component" value="Unassembled WGS sequence"/>
</dbReference>
<evidence type="ECO:0000259" key="2">
    <source>
        <dbReference type="Pfam" id="PF03795"/>
    </source>
</evidence>
<dbReference type="eggNOG" id="COG2350">
    <property type="taxonomic scope" value="Bacteria"/>
</dbReference>
<evidence type="ECO:0000313" key="3">
    <source>
        <dbReference type="EMBL" id="KGF96080.1"/>
    </source>
</evidence>
<dbReference type="OrthoDB" id="531275at2"/>
<comment type="similarity">
    <text evidence="1">Belongs to the YciI family.</text>
</comment>
<dbReference type="PANTHER" id="PTHR37828:SF1">
    <property type="entry name" value="YCII-RELATED DOMAIN-CONTAINING PROTEIN"/>
    <property type="match status" value="1"/>
</dbReference>
<proteinExistence type="inferred from homology"/>
<dbReference type="PANTHER" id="PTHR37828">
    <property type="entry name" value="GSR2449 PROTEIN"/>
    <property type="match status" value="1"/>
</dbReference>
<dbReference type="EMBL" id="JNAL01000010">
    <property type="protein sequence ID" value="KGF96080.1"/>
    <property type="molecule type" value="Genomic_DNA"/>
</dbReference>
<sequence length="98" mass="11423">MPIFVKTEIIKKEFLSKNKFKKKLIDKHKLWIKELTKAGVNIKSGFLVNEIKEPGAGGLLIIEVNTYEEALKIIKEDPMIKNKIVDWKLNEWIDISKE</sequence>
<dbReference type="STRING" id="93057.EU95_0875"/>
<reference evidence="4" key="1">
    <citation type="journal article" date="2014" name="Sci. Data">
        <title>Genomes of diverse isolates of the marine cyanobacterium Prochlorococcus.</title>
        <authorList>
            <person name="Biller S."/>
            <person name="Berube P."/>
            <person name="Thompson J."/>
            <person name="Kelly L."/>
            <person name="Roggensack S."/>
            <person name="Awad L."/>
            <person name="Roache-Johnson K."/>
            <person name="Ding H."/>
            <person name="Giovannoni S.J."/>
            <person name="Moore L.R."/>
            <person name="Chisholm S.W."/>
        </authorList>
    </citation>
    <scope>NUCLEOTIDE SEQUENCE [LARGE SCALE GENOMIC DNA]</scope>
    <source>
        <strain evidence="4">MIT 9201</strain>
    </source>
</reference>
<protein>
    <submittedName>
        <fullName evidence="3">Putative YCII family conserved protein</fullName>
    </submittedName>
</protein>
<dbReference type="SUPFAM" id="SSF54909">
    <property type="entry name" value="Dimeric alpha+beta barrel"/>
    <property type="match status" value="1"/>
</dbReference>
<gene>
    <name evidence="3" type="ORF">EU95_0875</name>
</gene>
<dbReference type="InterPro" id="IPR005545">
    <property type="entry name" value="YCII"/>
</dbReference>
<organism evidence="3 4">
    <name type="scientific">Prochlorococcus marinus str. MIT 9201</name>
    <dbReference type="NCBI Taxonomy" id="93057"/>
    <lineage>
        <taxon>Bacteria</taxon>
        <taxon>Bacillati</taxon>
        <taxon>Cyanobacteriota</taxon>
        <taxon>Cyanophyceae</taxon>
        <taxon>Synechococcales</taxon>
        <taxon>Prochlorococcaceae</taxon>
        <taxon>Prochlorococcus</taxon>
    </lineage>
</organism>
<evidence type="ECO:0000256" key="1">
    <source>
        <dbReference type="ARBA" id="ARBA00007689"/>
    </source>
</evidence>